<dbReference type="PANTHER" id="PTHR43156:SF9">
    <property type="entry name" value="HAMP DOMAIN-CONTAINING PROTEIN"/>
    <property type="match status" value="1"/>
</dbReference>
<dbReference type="InterPro" id="IPR013783">
    <property type="entry name" value="Ig-like_fold"/>
</dbReference>
<dbReference type="Gene3D" id="2.60.40.10">
    <property type="entry name" value="Immunoglobulins"/>
    <property type="match status" value="1"/>
</dbReference>
<gene>
    <name evidence="5" type="ORF">JKP34_18000</name>
</gene>
<dbReference type="Proteomes" id="UP000642920">
    <property type="component" value="Unassembled WGS sequence"/>
</dbReference>
<dbReference type="Pfam" id="PF07228">
    <property type="entry name" value="SpoIIE"/>
    <property type="match status" value="1"/>
</dbReference>
<organism evidence="5 6">
    <name type="scientific">Marivirga atlantica</name>
    <dbReference type="NCBI Taxonomy" id="1548457"/>
    <lineage>
        <taxon>Bacteria</taxon>
        <taxon>Pseudomonadati</taxon>
        <taxon>Bacteroidota</taxon>
        <taxon>Cytophagia</taxon>
        <taxon>Cytophagales</taxon>
        <taxon>Marivirgaceae</taxon>
        <taxon>Marivirga</taxon>
    </lineage>
</organism>
<feature type="chain" id="PRO_5036725685" evidence="3">
    <location>
        <begin position="20"/>
        <end position="1061"/>
    </location>
</feature>
<evidence type="ECO:0000313" key="5">
    <source>
        <dbReference type="EMBL" id="MBL0767165.1"/>
    </source>
</evidence>
<dbReference type="Gene3D" id="2.130.10.10">
    <property type="entry name" value="YVTN repeat-like/Quinoprotein amine dehydrogenase"/>
    <property type="match status" value="2"/>
</dbReference>
<dbReference type="InterPro" id="IPR015943">
    <property type="entry name" value="WD40/YVTN_repeat-like_dom_sf"/>
</dbReference>
<comment type="caution">
    <text evidence="5">The sequence shown here is derived from an EMBL/GenBank/DDBJ whole genome shotgun (WGS) entry which is preliminary data.</text>
</comment>
<keyword evidence="6" id="KW-1185">Reference proteome</keyword>
<dbReference type="AlphaFoldDB" id="A0A937DKQ0"/>
<dbReference type="GO" id="GO:0016791">
    <property type="term" value="F:phosphatase activity"/>
    <property type="evidence" value="ECO:0007669"/>
    <property type="project" value="TreeGrafter"/>
</dbReference>
<evidence type="ECO:0000313" key="6">
    <source>
        <dbReference type="Proteomes" id="UP000642920"/>
    </source>
</evidence>
<feature type="domain" description="PPM-type phosphatase" evidence="4">
    <location>
        <begin position="864"/>
        <end position="1060"/>
    </location>
</feature>
<keyword evidence="2" id="KW-0175">Coiled coil</keyword>
<sequence length="1061" mass="121081">MRIIISHIVLLFLSLNSLAQTFDVTNYNAADYLGRSNIYDFTQDEQLNFYFGTDYGILKFDGYQFSEFNIQGIKGDLKIKRIQYVQDQLFIATKDKLFLYSFKNDSLSTYYDQPINSIQVSGESIYILTKNKLLQTSISELSKLNTLYENTSVIFNTAFITDSTKIIGSSDGLFINKQANVYEQTGSFVDVQAIYENYDSSLLVLGKHKVFKYTGDNVSQQLSFDNLTFKGFIVSDLGDLWLTTDNKLLITYNGTKSTYLTEDNGIRNFQINRLKVDKESNLWLLGKNGLSKININQPINQLPFKINGSAFLHENSVLLVKDNQLSIFTQNKEFTNISAKMLGENPISAAFVNGHWIVLSNNKLYTINNNQLQLQLKNLPLNSLYAFKNSLYAIDSDSRFIQVSLENFEIEKKYPTNSIAKVLVNAKNIELIEKDGSVHTVDSIGDINQKVITLPKYIISKNIASSTNGYLSYEKDSLELINPEGKIWKVSLSRLSKQSGLEIFNVFEDSNEYIWVSTNKFVARISLKKSQEDFEIVEFITFNARDNFSSTYFSEVLELANENLLFIHENNITLYNPYLDIPTLTPPGVKIISATGYNFDRFNNISDTVNLLRNNKLNYSNLISIKAFALTHTKAHKSSIQYRIPTINSNWQTSRFNEPILINDLPVGSNIIELKGVNANGVESDQKTTINIVVSAPFWQKYWFYGTSLGVLLLIGFIGYRSVNNFKDNKTKELHDKLDKELDDLERRSHLQILKAERLKQLNDLITSQKGELEKKNKQIESQKYELSLTNEQIKKQKDLLEETSSKLKASINYAQRIQNALMSTEVEIKNAIDKSFVYFQPRDVVSGDFFWFNTVKNDKDEELLVLAAVDCTGHGVPGAIVSVVGMNLLNNITNLKNIHEPGDILFELNKDIIDNLRQNETQVNDGMDMTLVTINKVTKEIRFAGAKNPLMYIENGELIRIRGDKYAIGGQQRGTDRSYTTHSLAHTGVERMFYIFSDGYQDQFGGEKGFKFLTSNFKELLLKVHDKPVLDQKTIIHETIEDWKGDYAQTDDILVIGFRF</sequence>
<dbReference type="InterPro" id="IPR036457">
    <property type="entry name" value="PPM-type-like_dom_sf"/>
</dbReference>
<dbReference type="EMBL" id="JAERQG010000008">
    <property type="protein sequence ID" value="MBL0767165.1"/>
    <property type="molecule type" value="Genomic_DNA"/>
</dbReference>
<evidence type="ECO:0000256" key="2">
    <source>
        <dbReference type="SAM" id="Coils"/>
    </source>
</evidence>
<dbReference type="RefSeq" id="WP_201924686.1">
    <property type="nucleotide sequence ID" value="NZ_JAERQG010000008.1"/>
</dbReference>
<feature type="coiled-coil region" evidence="2">
    <location>
        <begin position="728"/>
        <end position="835"/>
    </location>
</feature>
<protein>
    <submittedName>
        <fullName evidence="5">SpoIIE family protein phosphatase</fullName>
    </submittedName>
</protein>
<feature type="signal peptide" evidence="3">
    <location>
        <begin position="1"/>
        <end position="19"/>
    </location>
</feature>
<dbReference type="InterPro" id="IPR001932">
    <property type="entry name" value="PPM-type_phosphatase-like_dom"/>
</dbReference>
<evidence type="ECO:0000256" key="1">
    <source>
        <dbReference type="ARBA" id="ARBA00022801"/>
    </source>
</evidence>
<evidence type="ECO:0000259" key="4">
    <source>
        <dbReference type="Pfam" id="PF07228"/>
    </source>
</evidence>
<keyword evidence="1" id="KW-0378">Hydrolase</keyword>
<accession>A0A937DKQ0</accession>
<reference evidence="5" key="1">
    <citation type="submission" date="2021-01" db="EMBL/GenBank/DDBJ databases">
        <title>Marivirga sp. nov., isolated from intertidal surface sediments.</title>
        <authorList>
            <person name="Zhang M."/>
        </authorList>
    </citation>
    <scope>NUCLEOTIDE SEQUENCE</scope>
    <source>
        <strain evidence="5">SM1354</strain>
    </source>
</reference>
<keyword evidence="3" id="KW-0732">Signal</keyword>
<dbReference type="Gene3D" id="3.60.40.10">
    <property type="entry name" value="PPM-type phosphatase domain"/>
    <property type="match status" value="1"/>
</dbReference>
<dbReference type="InterPro" id="IPR052016">
    <property type="entry name" value="Bact_Sigma-Reg"/>
</dbReference>
<dbReference type="PANTHER" id="PTHR43156">
    <property type="entry name" value="STAGE II SPORULATION PROTEIN E-RELATED"/>
    <property type="match status" value="1"/>
</dbReference>
<name>A0A937DKQ0_9BACT</name>
<proteinExistence type="predicted"/>
<evidence type="ECO:0000256" key="3">
    <source>
        <dbReference type="SAM" id="SignalP"/>
    </source>
</evidence>